<dbReference type="EMBL" id="OZ037946">
    <property type="protein sequence ID" value="CAL1704545.1"/>
    <property type="molecule type" value="Genomic_DNA"/>
</dbReference>
<accession>A0ABP1D9J7</accession>
<feature type="region of interest" description="Disordered" evidence="1">
    <location>
        <begin position="447"/>
        <end position="495"/>
    </location>
</feature>
<proteinExistence type="predicted"/>
<evidence type="ECO:0000313" key="2">
    <source>
        <dbReference type="EMBL" id="CAL1704545.1"/>
    </source>
</evidence>
<dbReference type="Proteomes" id="UP001497453">
    <property type="component" value="Chromosome 3"/>
</dbReference>
<organism evidence="2 3">
    <name type="scientific">Somion occarium</name>
    <dbReference type="NCBI Taxonomy" id="3059160"/>
    <lineage>
        <taxon>Eukaryota</taxon>
        <taxon>Fungi</taxon>
        <taxon>Dikarya</taxon>
        <taxon>Basidiomycota</taxon>
        <taxon>Agaricomycotina</taxon>
        <taxon>Agaricomycetes</taxon>
        <taxon>Polyporales</taxon>
        <taxon>Cerrenaceae</taxon>
        <taxon>Somion</taxon>
    </lineage>
</organism>
<evidence type="ECO:0000313" key="3">
    <source>
        <dbReference type="Proteomes" id="UP001497453"/>
    </source>
</evidence>
<gene>
    <name evidence="2" type="ORF">GFSPODELE1_LOCUS5046</name>
</gene>
<keyword evidence="3" id="KW-1185">Reference proteome</keyword>
<feature type="region of interest" description="Disordered" evidence="1">
    <location>
        <begin position="57"/>
        <end position="77"/>
    </location>
</feature>
<evidence type="ECO:0000256" key="1">
    <source>
        <dbReference type="SAM" id="MobiDB-lite"/>
    </source>
</evidence>
<reference evidence="3" key="1">
    <citation type="submission" date="2024-04" db="EMBL/GenBank/DDBJ databases">
        <authorList>
            <person name="Shaw F."/>
            <person name="Minotto A."/>
        </authorList>
    </citation>
    <scope>NUCLEOTIDE SEQUENCE [LARGE SCALE GENOMIC DNA]</scope>
</reference>
<sequence>MIDISALLNYSDSSERATGVAPFLHPFMNLQKNFPSYYVPYQMYNVPAFSSEDPQRVAGSVDAMQSNTGPNGSFDHHNQAMSAVDLTRFREPLPLPIPRRPSTLTSSNHSSTQSFPSDASERDNARVYASPPLLTRRETSLATNSVSPIMIGSSPEHDTTLSFEAEKQPVPALHGDRDPHAAAFIREHLGEEKWHIFSSRLAETKRSFFKSKKKARLNATGKMARGTADVNESNDAVSTIDFLVKVEVVKTVLRTLVPSPHNPQKTFTHPFASSPRGHVTLSRSSILSLSGWSNTQFAYWGRRVEAVSVLAPLDLRLNAVAVVLRRRLRETGVLIEDIKSTVTSSPRSSQLSGRKNSVTQMLPLPPVEHKCPEEFETDPEQWVKKYITGKGLDGLIEQVKKHYGVSPFLHGKHSCLAPFGATHGSVIEEQQKQPIFVHTPTIQADLHGQENPSEEKFPVSSEFEGEKPRAEESPPAQVQQKASPSPIPPGSSAPLWNATLAEEPFEFGFSLDTPFNHPTPPVAAQELVYPPGSFAITDNTTNWEPSVSNREPWPSYTCNASHSRSFSELGNDTAGFSPSSNFEMFVPPPPKRQRTGHSYSYPSTVPNLHRIRGPSRAFSNAATSAFASSSTAAFTSYQYNATSDSSRTMSGDSSLHWPIS</sequence>
<feature type="region of interest" description="Disordered" evidence="1">
    <location>
        <begin position="92"/>
        <end position="124"/>
    </location>
</feature>
<feature type="compositionally biased region" description="Low complexity" evidence="1">
    <location>
        <begin position="641"/>
        <end position="654"/>
    </location>
</feature>
<name>A0ABP1D9J7_9APHY</name>
<feature type="region of interest" description="Disordered" evidence="1">
    <location>
        <begin position="641"/>
        <end position="660"/>
    </location>
</feature>
<feature type="compositionally biased region" description="Polar residues" evidence="1">
    <location>
        <begin position="102"/>
        <end position="117"/>
    </location>
</feature>
<protein>
    <submittedName>
        <fullName evidence="2">Uncharacterized protein</fullName>
    </submittedName>
</protein>